<dbReference type="InterPro" id="IPR001387">
    <property type="entry name" value="Cro/C1-type_HTH"/>
</dbReference>
<dbReference type="PROSITE" id="PS50943">
    <property type="entry name" value="HTH_CROC1"/>
    <property type="match status" value="1"/>
</dbReference>
<dbReference type="SUPFAM" id="SSF48452">
    <property type="entry name" value="TPR-like"/>
    <property type="match status" value="1"/>
</dbReference>
<dbReference type="InterPro" id="IPR011990">
    <property type="entry name" value="TPR-like_helical_dom_sf"/>
</dbReference>
<keyword evidence="4" id="KW-1185">Reference proteome</keyword>
<dbReference type="SMART" id="SM00530">
    <property type="entry name" value="HTH_XRE"/>
    <property type="match status" value="1"/>
</dbReference>
<dbReference type="PANTHER" id="PTHR46558">
    <property type="entry name" value="TRACRIPTIONAL REGULATORY PROTEIN-RELATED-RELATED"/>
    <property type="match status" value="1"/>
</dbReference>
<dbReference type="EMBL" id="CP146256">
    <property type="protein sequence ID" value="XAH73666.1"/>
    <property type="molecule type" value="Genomic_DNA"/>
</dbReference>
<dbReference type="SUPFAM" id="SSF47413">
    <property type="entry name" value="lambda repressor-like DNA-binding domains"/>
    <property type="match status" value="1"/>
</dbReference>
<name>A0ABZ3EWJ9_9FIRM</name>
<dbReference type="PANTHER" id="PTHR46558:SF11">
    <property type="entry name" value="HTH-TYPE TRANSCRIPTIONAL REGULATOR XRE"/>
    <property type="match status" value="1"/>
</dbReference>
<evidence type="ECO:0000256" key="1">
    <source>
        <dbReference type="ARBA" id="ARBA00023125"/>
    </source>
</evidence>
<feature type="domain" description="HTH cro/C1-type" evidence="2">
    <location>
        <begin position="9"/>
        <end position="63"/>
    </location>
</feature>
<dbReference type="Gene3D" id="1.10.260.40">
    <property type="entry name" value="lambda repressor-like DNA-binding domains"/>
    <property type="match status" value="1"/>
</dbReference>
<protein>
    <submittedName>
        <fullName evidence="3">Helix-turn-helix transcriptional regulator</fullName>
    </submittedName>
</protein>
<keyword evidence="1" id="KW-0238">DNA-binding</keyword>
<dbReference type="Proteomes" id="UP001451571">
    <property type="component" value="Chromosome"/>
</dbReference>
<dbReference type="CDD" id="cd00093">
    <property type="entry name" value="HTH_XRE"/>
    <property type="match status" value="1"/>
</dbReference>
<evidence type="ECO:0000259" key="2">
    <source>
        <dbReference type="PROSITE" id="PS50943"/>
    </source>
</evidence>
<reference evidence="3 4" key="1">
    <citation type="submission" date="2024-02" db="EMBL/GenBank/DDBJ databases">
        <title>Bacterial strain from lacustrine sediment.</title>
        <authorList>
            <person name="Petit C."/>
            <person name="Fadhlaoui K."/>
        </authorList>
    </citation>
    <scope>NUCLEOTIDE SEQUENCE [LARGE SCALE GENOMIC DNA]</scope>
    <source>
        <strain evidence="3 4">IPX-CK</strain>
    </source>
</reference>
<accession>A0ABZ3EWJ9</accession>
<dbReference type="Gene3D" id="1.25.40.10">
    <property type="entry name" value="Tetratricopeptide repeat domain"/>
    <property type="match status" value="1"/>
</dbReference>
<evidence type="ECO:0000313" key="3">
    <source>
        <dbReference type="EMBL" id="XAH73666.1"/>
    </source>
</evidence>
<sequence length="365" mass="40790">MKITIGENIRHYRKELCLTQEQLAEAVGVTVGAVSKWESGFSNPDIGMLPELADLFEISVDVLLGYQLNCRTMKLAAERIYELRVARKIEEGISEAEKALQRYPNSFDVVYQSADLFQLAGVERNDKSALHKALELYGRACGLISQNTDEGISELSLQINIGQVYVALGEIEPALDTLKKYNACGINNGLIGMLLSQSERCEEALPYLSENLVDCVMGLFQTIIGLCGCFDSKGDEKQSIEAFLWLYGVLEGLKLPNKVSYLDKMQVILLSGCAQVAAIMNDVETAEEYLRRAVEMARAFDASQSFDNMQAYNIKNIKFYYGKTHTVGDSFGETAMSGIEKALTSDERTRPIFTKLWRKIENEEK</sequence>
<proteinExistence type="predicted"/>
<dbReference type="InterPro" id="IPR010982">
    <property type="entry name" value="Lambda_DNA-bd_dom_sf"/>
</dbReference>
<evidence type="ECO:0000313" key="4">
    <source>
        <dbReference type="Proteomes" id="UP001451571"/>
    </source>
</evidence>
<dbReference type="Pfam" id="PF01381">
    <property type="entry name" value="HTH_3"/>
    <property type="match status" value="1"/>
</dbReference>
<gene>
    <name evidence="3" type="ORF">V6984_19530</name>
</gene>
<organism evidence="3 4">
    <name type="scientific">Kineothrix sedimenti</name>
    <dbReference type="NCBI Taxonomy" id="3123317"/>
    <lineage>
        <taxon>Bacteria</taxon>
        <taxon>Bacillati</taxon>
        <taxon>Bacillota</taxon>
        <taxon>Clostridia</taxon>
        <taxon>Lachnospirales</taxon>
        <taxon>Lachnospiraceae</taxon>
        <taxon>Kineothrix</taxon>
    </lineage>
</organism>
<dbReference type="RefSeq" id="WP_342757270.1">
    <property type="nucleotide sequence ID" value="NZ_CP146256.1"/>
</dbReference>